<keyword evidence="3" id="KW-1185">Reference proteome</keyword>
<accession>A0A840BUV2</accession>
<evidence type="ECO:0000313" key="2">
    <source>
        <dbReference type="EMBL" id="MBB4016724.1"/>
    </source>
</evidence>
<evidence type="ECO:0000313" key="3">
    <source>
        <dbReference type="Proteomes" id="UP000577362"/>
    </source>
</evidence>
<dbReference type="InterPro" id="IPR009279">
    <property type="entry name" value="Portal_Mu"/>
</dbReference>
<protein>
    <submittedName>
        <fullName evidence="2">Phage gp29-like protein</fullName>
    </submittedName>
</protein>
<feature type="region of interest" description="Disordered" evidence="1">
    <location>
        <begin position="427"/>
        <end position="452"/>
    </location>
</feature>
<dbReference type="Proteomes" id="UP000577362">
    <property type="component" value="Unassembled WGS sequence"/>
</dbReference>
<organism evidence="2 3">
    <name type="scientific">Chelatococcus caeni</name>
    <dbReference type="NCBI Taxonomy" id="1348468"/>
    <lineage>
        <taxon>Bacteria</taxon>
        <taxon>Pseudomonadati</taxon>
        <taxon>Pseudomonadota</taxon>
        <taxon>Alphaproteobacteria</taxon>
        <taxon>Hyphomicrobiales</taxon>
        <taxon>Chelatococcaceae</taxon>
        <taxon>Chelatococcus</taxon>
    </lineage>
</organism>
<name>A0A840BUV2_9HYPH</name>
<evidence type="ECO:0000256" key="1">
    <source>
        <dbReference type="SAM" id="MobiDB-lite"/>
    </source>
</evidence>
<comment type="caution">
    <text evidence="2">The sequence shown here is derived from an EMBL/GenBank/DDBJ whole genome shotgun (WGS) entry which is preliminary data.</text>
</comment>
<dbReference type="Pfam" id="PF06074">
    <property type="entry name" value="Portal_Mu"/>
    <property type="match status" value="1"/>
</dbReference>
<reference evidence="2 3" key="1">
    <citation type="submission" date="2020-08" db="EMBL/GenBank/DDBJ databases">
        <title>Genomic Encyclopedia of Type Strains, Phase IV (KMG-IV): sequencing the most valuable type-strain genomes for metagenomic binning, comparative biology and taxonomic classification.</title>
        <authorList>
            <person name="Goeker M."/>
        </authorList>
    </citation>
    <scope>NUCLEOTIDE SEQUENCE [LARGE SCALE GENOMIC DNA]</scope>
    <source>
        <strain evidence="2 3">DSM 103737</strain>
    </source>
</reference>
<dbReference type="AlphaFoldDB" id="A0A840BUV2"/>
<gene>
    <name evidence="2" type="ORF">GGR16_001730</name>
</gene>
<dbReference type="EMBL" id="JACIEN010000001">
    <property type="protein sequence ID" value="MBB4016724.1"/>
    <property type="molecule type" value="Genomic_DNA"/>
</dbReference>
<proteinExistence type="predicted"/>
<sequence length="551" mass="61206">MADKPGLVDWTGVPIRSRRELEREEAVPSVTGIQHRFDETVASGLTPARLASSLRDAAAGDMYDFLTLAEEMEERELHYRYVLETRKNGVTSLNVQVDPASENARDVEIADFLRNELVETPAFQQLPDMLVDGLAKGYSVVEMVWRTGNRWVPERFIWRDPRLFHFDRETRRAFRLRIQAEPDGRPLTPLKYLTHVPLLKMGLPARNGLARIAAWAFMFKSFSMRDWAQFLEVYGMPLRLGKYGPGSSKEDRAVLLAAVRRLGRDAAAIVPEGMNIEFVEPKGFSDRPFEGHARFIDEQMSKLIIGKPGDGTASSRAGEETLDKVRIDIKRSDTRDLQLTLMQQLIIPVVQLNFGPQVAYPKVHFPIPERKDLQVWSNAVTSLVDRGLEVEQSQVYDVLGLKEPAKGAKLLTAGQARAAPQVPVEKASAIGRAGARPSVDGDAPPGRGAMPSRYRLDPRVCPACGPARLQADGGEDQDEIDALVAAELDGWRPVMDPILQAVRAAAEDARDYDEFLASLDRLDGQLPVDGLARRIAVLNMIGRGRGDAGEE</sequence>